<keyword evidence="3" id="KW-0804">Transcription</keyword>
<dbReference type="Proteomes" id="UP001184230">
    <property type="component" value="Unassembled WGS sequence"/>
</dbReference>
<name>A0ABU1NC09_9BURK</name>
<gene>
    <name evidence="5" type="ORF">J2739_001768</name>
</gene>
<dbReference type="Pfam" id="PF01381">
    <property type="entry name" value="HTH_3"/>
    <property type="match status" value="1"/>
</dbReference>
<proteinExistence type="predicted"/>
<sequence>MQSSRVKPPTQKDLRRAFATAIEERRSELSVSQEKLAEAADLSLSYVSLLERGQRNLTVFSAAKLAAALGIQTSQLVMRAEAKLKK</sequence>
<dbReference type="InterPro" id="IPR010982">
    <property type="entry name" value="Lambda_DNA-bd_dom_sf"/>
</dbReference>
<reference evidence="5 6" key="1">
    <citation type="submission" date="2023-07" db="EMBL/GenBank/DDBJ databases">
        <title>Sorghum-associated microbial communities from plants grown in Nebraska, USA.</title>
        <authorList>
            <person name="Schachtman D."/>
        </authorList>
    </citation>
    <scope>NUCLEOTIDE SEQUENCE [LARGE SCALE GENOMIC DNA]</scope>
    <source>
        <strain evidence="5 6">DS1781</strain>
    </source>
</reference>
<evidence type="ECO:0000256" key="2">
    <source>
        <dbReference type="ARBA" id="ARBA00023125"/>
    </source>
</evidence>
<dbReference type="InterPro" id="IPR001387">
    <property type="entry name" value="Cro/C1-type_HTH"/>
</dbReference>
<keyword evidence="6" id="KW-1185">Reference proteome</keyword>
<dbReference type="SUPFAM" id="SSF47413">
    <property type="entry name" value="lambda repressor-like DNA-binding domains"/>
    <property type="match status" value="1"/>
</dbReference>
<dbReference type="EMBL" id="JAVDRF010000003">
    <property type="protein sequence ID" value="MDR6535998.1"/>
    <property type="molecule type" value="Genomic_DNA"/>
</dbReference>
<keyword evidence="2" id="KW-0238">DNA-binding</keyword>
<keyword evidence="1" id="KW-0805">Transcription regulation</keyword>
<evidence type="ECO:0000313" key="5">
    <source>
        <dbReference type="EMBL" id="MDR6535998.1"/>
    </source>
</evidence>
<dbReference type="PANTHER" id="PTHR46797:SF23">
    <property type="entry name" value="HTH-TYPE TRANSCRIPTIONAL REGULATOR SUTR"/>
    <property type="match status" value="1"/>
</dbReference>
<evidence type="ECO:0000256" key="3">
    <source>
        <dbReference type="ARBA" id="ARBA00023163"/>
    </source>
</evidence>
<dbReference type="PANTHER" id="PTHR46797">
    <property type="entry name" value="HTH-TYPE TRANSCRIPTIONAL REGULATOR"/>
    <property type="match status" value="1"/>
</dbReference>
<comment type="caution">
    <text evidence="5">The sequence shown here is derived from an EMBL/GenBank/DDBJ whole genome shotgun (WGS) entry which is preliminary data.</text>
</comment>
<dbReference type="SMART" id="SM00530">
    <property type="entry name" value="HTH_XRE"/>
    <property type="match status" value="1"/>
</dbReference>
<dbReference type="CDD" id="cd00093">
    <property type="entry name" value="HTH_XRE"/>
    <property type="match status" value="1"/>
</dbReference>
<feature type="domain" description="HTH cro/C1-type" evidence="4">
    <location>
        <begin position="22"/>
        <end position="76"/>
    </location>
</feature>
<dbReference type="RefSeq" id="WP_309900587.1">
    <property type="nucleotide sequence ID" value="NZ_JAVDRF010000003.1"/>
</dbReference>
<protein>
    <submittedName>
        <fullName evidence="5">Transcriptional regulator with XRE-family HTH domain</fullName>
    </submittedName>
</protein>
<organism evidence="5 6">
    <name type="scientific">Variovorax soli</name>
    <dbReference type="NCBI Taxonomy" id="376815"/>
    <lineage>
        <taxon>Bacteria</taxon>
        <taxon>Pseudomonadati</taxon>
        <taxon>Pseudomonadota</taxon>
        <taxon>Betaproteobacteria</taxon>
        <taxon>Burkholderiales</taxon>
        <taxon>Comamonadaceae</taxon>
        <taxon>Variovorax</taxon>
    </lineage>
</organism>
<dbReference type="Gene3D" id="1.10.260.40">
    <property type="entry name" value="lambda repressor-like DNA-binding domains"/>
    <property type="match status" value="1"/>
</dbReference>
<evidence type="ECO:0000313" key="6">
    <source>
        <dbReference type="Proteomes" id="UP001184230"/>
    </source>
</evidence>
<evidence type="ECO:0000259" key="4">
    <source>
        <dbReference type="PROSITE" id="PS50943"/>
    </source>
</evidence>
<dbReference type="PROSITE" id="PS50943">
    <property type="entry name" value="HTH_CROC1"/>
    <property type="match status" value="1"/>
</dbReference>
<dbReference type="InterPro" id="IPR050807">
    <property type="entry name" value="TransReg_Diox_bact_type"/>
</dbReference>
<accession>A0ABU1NC09</accession>
<evidence type="ECO:0000256" key="1">
    <source>
        <dbReference type="ARBA" id="ARBA00023015"/>
    </source>
</evidence>